<dbReference type="SMART" id="SM00849">
    <property type="entry name" value="Lactamase_B"/>
    <property type="match status" value="1"/>
</dbReference>
<dbReference type="PANTHER" id="PTHR46233">
    <property type="entry name" value="HYDROXYACYLGLUTATHIONE HYDROLASE GLOC"/>
    <property type="match status" value="1"/>
</dbReference>
<dbReference type="Gene3D" id="3.60.15.10">
    <property type="entry name" value="Ribonuclease Z/Hydroxyacylglutathione hydrolase-like"/>
    <property type="match status" value="1"/>
</dbReference>
<dbReference type="Proteomes" id="UP000255233">
    <property type="component" value="Unassembled WGS sequence"/>
</dbReference>
<keyword evidence="4" id="KW-0862">Zinc</keyword>
<dbReference type="STRING" id="880526.GCA_000427365_00103"/>
<dbReference type="EMBL" id="UGVL01000001">
    <property type="protein sequence ID" value="SUE34237.1"/>
    <property type="molecule type" value="Genomic_DNA"/>
</dbReference>
<dbReference type="AlphaFoldDB" id="A0A379MTR3"/>
<keyword evidence="7" id="KW-1185">Reference proteome</keyword>
<dbReference type="InterPro" id="IPR051453">
    <property type="entry name" value="MBL_Glyoxalase_II"/>
</dbReference>
<dbReference type="RefSeq" id="WP_336433344.1">
    <property type="nucleotide sequence ID" value="NZ_CANTWR010000005.1"/>
</dbReference>
<reference evidence="6 7" key="1">
    <citation type="submission" date="2018-06" db="EMBL/GenBank/DDBJ databases">
        <authorList>
            <consortium name="Pathogen Informatics"/>
            <person name="Doyle S."/>
        </authorList>
    </citation>
    <scope>NUCLEOTIDE SEQUENCE [LARGE SCALE GENOMIC DNA]</scope>
    <source>
        <strain evidence="6 7">NCTC11190</strain>
    </source>
</reference>
<dbReference type="PANTHER" id="PTHR46233:SF3">
    <property type="entry name" value="HYDROXYACYLGLUTATHIONE HYDROLASE GLOC"/>
    <property type="match status" value="1"/>
</dbReference>
<feature type="domain" description="Metallo-beta-lactamase" evidence="5">
    <location>
        <begin position="13"/>
        <end position="194"/>
    </location>
</feature>
<evidence type="ECO:0000256" key="4">
    <source>
        <dbReference type="ARBA" id="ARBA00022833"/>
    </source>
</evidence>
<organism evidence="6 7">
    <name type="scientific">Rikenella microfusus</name>
    <dbReference type="NCBI Taxonomy" id="28139"/>
    <lineage>
        <taxon>Bacteria</taxon>
        <taxon>Pseudomonadati</taxon>
        <taxon>Bacteroidota</taxon>
        <taxon>Bacteroidia</taxon>
        <taxon>Bacteroidales</taxon>
        <taxon>Rikenellaceae</taxon>
        <taxon>Rikenella</taxon>
    </lineage>
</organism>
<name>A0A379MTR3_9BACT</name>
<gene>
    <name evidence="6" type="ORF">NCTC11190_01458</name>
</gene>
<dbReference type="InterPro" id="IPR001279">
    <property type="entry name" value="Metallo-B-lactamas"/>
</dbReference>
<dbReference type="CDD" id="cd06262">
    <property type="entry name" value="metallo-hydrolase-like_MBL-fold"/>
    <property type="match status" value="1"/>
</dbReference>
<accession>A0A379MTR3</accession>
<evidence type="ECO:0000259" key="5">
    <source>
        <dbReference type="SMART" id="SM00849"/>
    </source>
</evidence>
<evidence type="ECO:0000256" key="3">
    <source>
        <dbReference type="ARBA" id="ARBA00022801"/>
    </source>
</evidence>
<evidence type="ECO:0000256" key="2">
    <source>
        <dbReference type="ARBA" id="ARBA00022723"/>
    </source>
</evidence>
<evidence type="ECO:0000313" key="7">
    <source>
        <dbReference type="Proteomes" id="UP000255233"/>
    </source>
</evidence>
<dbReference type="Pfam" id="PF00753">
    <property type="entry name" value="Lactamase_B"/>
    <property type="match status" value="1"/>
</dbReference>
<evidence type="ECO:0000313" key="6">
    <source>
        <dbReference type="EMBL" id="SUE34237.1"/>
    </source>
</evidence>
<keyword evidence="3 6" id="KW-0378">Hydrolase</keyword>
<sequence>MIKLATLTFNPFGENTYILFDETKRCAIVDAGCSSDKERQTLVSFIEKNGLTPVVALNTHGHVDHICGVEFVKKRWGIPFALHRNDKPILETAHCYADMGFDIGTIPAVDIDLADTAEIPVGNSTLHIIQTPGHSPGHIVIHAPEAELLLTGDLLFKESIGRTDLPGGSYPALMDSIIEKVIPLGSDTRIFPGHGPQSTIAHEVMFNPFIVEALRGDVNYKACETHEN</sequence>
<proteinExistence type="predicted"/>
<protein>
    <submittedName>
        <fullName evidence="6">Hydroxyacylglutathione hydrolase</fullName>
    </submittedName>
</protein>
<dbReference type="InterPro" id="IPR036866">
    <property type="entry name" value="RibonucZ/Hydroxyglut_hydro"/>
</dbReference>
<dbReference type="SUPFAM" id="SSF56281">
    <property type="entry name" value="Metallo-hydrolase/oxidoreductase"/>
    <property type="match status" value="1"/>
</dbReference>
<dbReference type="GO" id="GO:0016787">
    <property type="term" value="F:hydrolase activity"/>
    <property type="evidence" value="ECO:0007669"/>
    <property type="project" value="UniProtKB-KW"/>
</dbReference>
<dbReference type="GO" id="GO:0046872">
    <property type="term" value="F:metal ion binding"/>
    <property type="evidence" value="ECO:0007669"/>
    <property type="project" value="UniProtKB-KW"/>
</dbReference>
<comment type="cofactor">
    <cofactor evidence="1">
        <name>Zn(2+)</name>
        <dbReference type="ChEBI" id="CHEBI:29105"/>
    </cofactor>
</comment>
<keyword evidence="2" id="KW-0479">Metal-binding</keyword>
<evidence type="ECO:0000256" key="1">
    <source>
        <dbReference type="ARBA" id="ARBA00001947"/>
    </source>
</evidence>